<keyword evidence="2" id="KW-0902">Two-component regulatory system</keyword>
<dbReference type="InterPro" id="IPR039420">
    <property type="entry name" value="WalR-like"/>
</dbReference>
<dbReference type="SMART" id="SM00862">
    <property type="entry name" value="Trans_reg_C"/>
    <property type="match status" value="1"/>
</dbReference>
<keyword evidence="5" id="KW-0804">Transcription</keyword>
<dbReference type="GO" id="GO:0000156">
    <property type="term" value="F:phosphorelay response regulator activity"/>
    <property type="evidence" value="ECO:0007669"/>
    <property type="project" value="TreeGrafter"/>
</dbReference>
<dbReference type="GO" id="GO:0006355">
    <property type="term" value="P:regulation of DNA-templated transcription"/>
    <property type="evidence" value="ECO:0007669"/>
    <property type="project" value="InterPro"/>
</dbReference>
<name>X0S652_9ZZZZ</name>
<dbReference type="CDD" id="cd00383">
    <property type="entry name" value="trans_reg_C"/>
    <property type="match status" value="1"/>
</dbReference>
<dbReference type="EMBL" id="BARS01009565">
    <property type="protein sequence ID" value="GAF76464.1"/>
    <property type="molecule type" value="Genomic_DNA"/>
</dbReference>
<dbReference type="GO" id="GO:0000976">
    <property type="term" value="F:transcription cis-regulatory region binding"/>
    <property type="evidence" value="ECO:0007669"/>
    <property type="project" value="TreeGrafter"/>
</dbReference>
<dbReference type="Gene3D" id="6.10.250.690">
    <property type="match status" value="1"/>
</dbReference>
<dbReference type="Pfam" id="PF00072">
    <property type="entry name" value="Response_reg"/>
    <property type="match status" value="1"/>
</dbReference>
<evidence type="ECO:0000259" key="7">
    <source>
        <dbReference type="PROSITE" id="PS51755"/>
    </source>
</evidence>
<dbReference type="PANTHER" id="PTHR48111:SF1">
    <property type="entry name" value="TWO-COMPONENT RESPONSE REGULATOR ORR33"/>
    <property type="match status" value="1"/>
</dbReference>
<dbReference type="Gene3D" id="1.10.10.10">
    <property type="entry name" value="Winged helix-like DNA-binding domain superfamily/Winged helix DNA-binding domain"/>
    <property type="match status" value="1"/>
</dbReference>
<gene>
    <name evidence="8" type="ORF">S01H1_17970</name>
</gene>
<dbReference type="AlphaFoldDB" id="X0S652"/>
<evidence type="ECO:0000256" key="1">
    <source>
        <dbReference type="ARBA" id="ARBA00022553"/>
    </source>
</evidence>
<dbReference type="SUPFAM" id="SSF46894">
    <property type="entry name" value="C-terminal effector domain of the bipartite response regulators"/>
    <property type="match status" value="1"/>
</dbReference>
<evidence type="ECO:0000259" key="6">
    <source>
        <dbReference type="PROSITE" id="PS50110"/>
    </source>
</evidence>
<dbReference type="InterPro" id="IPR001789">
    <property type="entry name" value="Sig_transdc_resp-reg_receiver"/>
</dbReference>
<proteinExistence type="predicted"/>
<dbReference type="Gene3D" id="3.40.50.2300">
    <property type="match status" value="1"/>
</dbReference>
<dbReference type="SUPFAM" id="SSF52172">
    <property type="entry name" value="CheY-like"/>
    <property type="match status" value="1"/>
</dbReference>
<evidence type="ECO:0000256" key="3">
    <source>
        <dbReference type="ARBA" id="ARBA00023015"/>
    </source>
</evidence>
<dbReference type="InterPro" id="IPR011006">
    <property type="entry name" value="CheY-like_superfamily"/>
</dbReference>
<organism evidence="8">
    <name type="scientific">marine sediment metagenome</name>
    <dbReference type="NCBI Taxonomy" id="412755"/>
    <lineage>
        <taxon>unclassified sequences</taxon>
        <taxon>metagenomes</taxon>
        <taxon>ecological metagenomes</taxon>
    </lineage>
</organism>
<dbReference type="GO" id="GO:0032993">
    <property type="term" value="C:protein-DNA complex"/>
    <property type="evidence" value="ECO:0007669"/>
    <property type="project" value="TreeGrafter"/>
</dbReference>
<dbReference type="SMART" id="SM00448">
    <property type="entry name" value="REC"/>
    <property type="match status" value="1"/>
</dbReference>
<evidence type="ECO:0000256" key="5">
    <source>
        <dbReference type="ARBA" id="ARBA00023163"/>
    </source>
</evidence>
<keyword evidence="4" id="KW-0238">DNA-binding</keyword>
<dbReference type="FunFam" id="3.40.50.2300:FF:000001">
    <property type="entry name" value="DNA-binding response regulator PhoB"/>
    <property type="match status" value="1"/>
</dbReference>
<evidence type="ECO:0000256" key="2">
    <source>
        <dbReference type="ARBA" id="ARBA00023012"/>
    </source>
</evidence>
<accession>X0S652</accession>
<dbReference type="InterPro" id="IPR036388">
    <property type="entry name" value="WH-like_DNA-bd_sf"/>
</dbReference>
<comment type="caution">
    <text evidence="8">The sequence shown here is derived from an EMBL/GenBank/DDBJ whole genome shotgun (WGS) entry which is preliminary data.</text>
</comment>
<dbReference type="InterPro" id="IPR001867">
    <property type="entry name" value="OmpR/PhoB-type_DNA-bd"/>
</dbReference>
<dbReference type="PROSITE" id="PS51755">
    <property type="entry name" value="OMPR_PHOB"/>
    <property type="match status" value="1"/>
</dbReference>
<sequence>MEKGTILIVDDEPRYIQLIAANLVVDGFTVIDALDGETAVDIVSEQDIDLVLLDVMMPKLDGFETCRRIRGFSQVPIIMVTAKGDESDRVQGLNVGADDYIVKPFSASELLARVRAVLRRSMFSRDVSQPVIFNHGNLKIDFARAEVFIKEEKILLSATEYRLLLQFSHNKGRILTTEELLSSVWGDGYKNDKEILWVTISRLRSKLEEDPSNPVHIVTRTGMGYTMPNLTE</sequence>
<keyword evidence="3" id="KW-0805">Transcription regulation</keyword>
<dbReference type="Pfam" id="PF00486">
    <property type="entry name" value="Trans_reg_C"/>
    <property type="match status" value="1"/>
</dbReference>
<dbReference type="GO" id="GO:0005829">
    <property type="term" value="C:cytosol"/>
    <property type="evidence" value="ECO:0007669"/>
    <property type="project" value="TreeGrafter"/>
</dbReference>
<evidence type="ECO:0008006" key="9">
    <source>
        <dbReference type="Google" id="ProtNLM"/>
    </source>
</evidence>
<protein>
    <recommendedName>
        <fullName evidence="9">DNA-binding response regulator</fullName>
    </recommendedName>
</protein>
<evidence type="ECO:0000313" key="8">
    <source>
        <dbReference type="EMBL" id="GAF76464.1"/>
    </source>
</evidence>
<dbReference type="PROSITE" id="PS50110">
    <property type="entry name" value="RESPONSE_REGULATORY"/>
    <property type="match status" value="1"/>
</dbReference>
<feature type="domain" description="OmpR/PhoB-type" evidence="7">
    <location>
        <begin position="130"/>
        <end position="229"/>
    </location>
</feature>
<keyword evidence="1" id="KW-0597">Phosphoprotein</keyword>
<reference evidence="8" key="1">
    <citation type="journal article" date="2014" name="Front. Microbiol.">
        <title>High frequency of phylogenetically diverse reductive dehalogenase-homologous genes in deep subseafloor sedimentary metagenomes.</title>
        <authorList>
            <person name="Kawai M."/>
            <person name="Futagami T."/>
            <person name="Toyoda A."/>
            <person name="Takaki Y."/>
            <person name="Nishi S."/>
            <person name="Hori S."/>
            <person name="Arai W."/>
            <person name="Tsubouchi T."/>
            <person name="Morono Y."/>
            <person name="Uchiyama I."/>
            <person name="Ito T."/>
            <person name="Fujiyama A."/>
            <person name="Inagaki F."/>
            <person name="Takami H."/>
        </authorList>
    </citation>
    <scope>NUCLEOTIDE SEQUENCE</scope>
    <source>
        <strain evidence="8">Expedition CK06-06</strain>
    </source>
</reference>
<dbReference type="InterPro" id="IPR016032">
    <property type="entry name" value="Sig_transdc_resp-reg_C-effctor"/>
</dbReference>
<feature type="domain" description="Response regulatory" evidence="6">
    <location>
        <begin position="5"/>
        <end position="118"/>
    </location>
</feature>
<dbReference type="PANTHER" id="PTHR48111">
    <property type="entry name" value="REGULATOR OF RPOS"/>
    <property type="match status" value="1"/>
</dbReference>
<evidence type="ECO:0000256" key="4">
    <source>
        <dbReference type="ARBA" id="ARBA00023125"/>
    </source>
</evidence>